<protein>
    <recommendedName>
        <fullName evidence="8">ABC3 transporter permease C-terminal domain-containing protein</fullName>
    </recommendedName>
</protein>
<dbReference type="Pfam" id="PF02687">
    <property type="entry name" value="FtsX"/>
    <property type="match status" value="1"/>
</dbReference>
<accession>A0ABV8WPT3</accession>
<evidence type="ECO:0000256" key="5">
    <source>
        <dbReference type="ARBA" id="ARBA00023136"/>
    </source>
</evidence>
<evidence type="ECO:0000256" key="6">
    <source>
        <dbReference type="ARBA" id="ARBA00038076"/>
    </source>
</evidence>
<dbReference type="RefSeq" id="WP_376979383.1">
    <property type="nucleotide sequence ID" value="NZ_JBHSDQ010000010.1"/>
</dbReference>
<dbReference type="PANTHER" id="PTHR30572">
    <property type="entry name" value="MEMBRANE COMPONENT OF TRANSPORTER-RELATED"/>
    <property type="match status" value="1"/>
</dbReference>
<evidence type="ECO:0000256" key="7">
    <source>
        <dbReference type="SAM" id="Phobius"/>
    </source>
</evidence>
<feature type="transmembrane region" description="Helical" evidence="7">
    <location>
        <begin position="437"/>
        <end position="457"/>
    </location>
</feature>
<keyword evidence="3 7" id="KW-0812">Transmembrane</keyword>
<feature type="transmembrane region" description="Helical" evidence="7">
    <location>
        <begin position="828"/>
        <end position="847"/>
    </location>
</feature>
<evidence type="ECO:0000256" key="3">
    <source>
        <dbReference type="ARBA" id="ARBA00022692"/>
    </source>
</evidence>
<dbReference type="PANTHER" id="PTHR30572:SF4">
    <property type="entry name" value="ABC TRANSPORTER PERMEASE YTRF"/>
    <property type="match status" value="1"/>
</dbReference>
<evidence type="ECO:0000256" key="2">
    <source>
        <dbReference type="ARBA" id="ARBA00022475"/>
    </source>
</evidence>
<keyword evidence="4 7" id="KW-1133">Transmembrane helix</keyword>
<dbReference type="EMBL" id="JBHSDQ010000010">
    <property type="protein sequence ID" value="MFC4398025.1"/>
    <property type="molecule type" value="Genomic_DNA"/>
</dbReference>
<evidence type="ECO:0000259" key="8">
    <source>
        <dbReference type="Pfam" id="PF02687"/>
    </source>
</evidence>
<comment type="similarity">
    <text evidence="6">Belongs to the ABC-4 integral membrane protein family.</text>
</comment>
<evidence type="ECO:0000313" key="9">
    <source>
        <dbReference type="EMBL" id="MFC4398025.1"/>
    </source>
</evidence>
<feature type="transmembrane region" description="Helical" evidence="7">
    <location>
        <begin position="389"/>
        <end position="409"/>
    </location>
</feature>
<feature type="domain" description="ABC3 transporter permease C-terminal" evidence="8">
    <location>
        <begin position="300"/>
        <end position="417"/>
    </location>
</feature>
<sequence>MPLDLAPAPQGRRSGRRVALRLARRDIARHKGRSLLIVLLIMLPVAGMTGAATLYQSSQRTPGEIVRYELGNTQARFSVLPVPSADSLQDPLNDGAVASSSGRYDPDFQRTNPADAIPAGYEVLPQRTLTLTTGVGAALVSLQGREVDALNPAFEGKYSLLAGRAPHDGTEVLVSPGLMARFHLAFGQEFTTSAGTFVPVGTIRDASAADSNSILYLKAGQAPAELAPGPLTRQSVSYYLVGPEPVTWQQIKEANSEGVGVLSRSVVLDPPPAGQRTVPGFRLHDNTPVLVSVYATFGLVGALALLEVGLLAGAAFAVGAKRQVRELALLASSGADTSTIGAVVTAGGLWLGSVAVAAGAAVGLGAAAVVVHVVRSTGSARLAGLHPDLLLTALAMAMGLGACVLAALVPARQVSRQAVLGALKSGRAPATTGRRTTLAGVIALAFAAGLLAAGWLLGSSTADPDRQAEQLPVVVTMLIAGAVMGVAGLVLLTGWLILRLTSRTQWLSLSLRMAVRDSARNRGRSVPAVAAVLAAATLASAALVLSASQQAGLRDSHYWGALENQAYLPLTVDQPLAADGSRRPPLRVDATALSSALAEALGTVESTQLITAPEGLRSCPEGPADPGLPARTDTSNCLVFSLATPQANECPKTPQGRLVDRADWRCRGSMVNEQPSDRAILVGGGEEIRAALGRDASPEALAVLKAGGMVVTNQVFVHDGKAVLQAKDVRTQGPAPSGPGTVPSVVSNTTLAAAVLEPAVAVPYYGVVSPETARRLDLRAAPTGVLVQLAKYPAAAEADAASAAAAAVYGQPGMPFQPEPGISQGSQWMGWSIVAAAAFITFSAAGITTGLSLADARTDHATLAGVGASPRLRRALAGSQALFTSGVGALLGALAGAVPALLLVLSTDMRTAVEVPWLHLLALVVAVPFAGASLAWACTRSGLPLSRRGLA</sequence>
<comment type="caution">
    <text evidence="9">The sequence shown here is derived from an EMBL/GenBank/DDBJ whole genome shotgun (WGS) entry which is preliminary data.</text>
</comment>
<evidence type="ECO:0000256" key="1">
    <source>
        <dbReference type="ARBA" id="ARBA00004651"/>
    </source>
</evidence>
<feature type="transmembrane region" description="Helical" evidence="7">
    <location>
        <begin position="340"/>
        <end position="369"/>
    </location>
</feature>
<feature type="transmembrane region" description="Helical" evidence="7">
    <location>
        <begin position="293"/>
        <end position="319"/>
    </location>
</feature>
<feature type="transmembrane region" description="Helical" evidence="7">
    <location>
        <begin position="477"/>
        <end position="498"/>
    </location>
</feature>
<name>A0ABV8WPT3_9MICC</name>
<dbReference type="InterPro" id="IPR003838">
    <property type="entry name" value="ABC3_permease_C"/>
</dbReference>
<organism evidence="9 10">
    <name type="scientific">Arthrobacter sedimenti</name>
    <dbReference type="NCBI Taxonomy" id="2694931"/>
    <lineage>
        <taxon>Bacteria</taxon>
        <taxon>Bacillati</taxon>
        <taxon>Actinomycetota</taxon>
        <taxon>Actinomycetes</taxon>
        <taxon>Micrococcales</taxon>
        <taxon>Micrococcaceae</taxon>
        <taxon>Arthrobacter</taxon>
    </lineage>
</organism>
<feature type="transmembrane region" description="Helical" evidence="7">
    <location>
        <begin position="917"/>
        <end position="938"/>
    </location>
</feature>
<feature type="transmembrane region" description="Helical" evidence="7">
    <location>
        <begin position="526"/>
        <end position="547"/>
    </location>
</feature>
<dbReference type="InterPro" id="IPR050250">
    <property type="entry name" value="Macrolide_Exporter_MacB"/>
</dbReference>
<proteinExistence type="inferred from homology"/>
<dbReference type="Proteomes" id="UP001595778">
    <property type="component" value="Unassembled WGS sequence"/>
</dbReference>
<keyword evidence="5 7" id="KW-0472">Membrane</keyword>
<keyword evidence="2" id="KW-1003">Cell membrane</keyword>
<keyword evidence="10" id="KW-1185">Reference proteome</keyword>
<evidence type="ECO:0000313" key="10">
    <source>
        <dbReference type="Proteomes" id="UP001595778"/>
    </source>
</evidence>
<feature type="transmembrane region" description="Helical" evidence="7">
    <location>
        <begin position="881"/>
        <end position="905"/>
    </location>
</feature>
<gene>
    <name evidence="9" type="ORF">ACFO0G_18165</name>
</gene>
<feature type="transmembrane region" description="Helical" evidence="7">
    <location>
        <begin position="34"/>
        <end position="55"/>
    </location>
</feature>
<comment type="subcellular location">
    <subcellularLocation>
        <location evidence="1">Cell membrane</location>
        <topology evidence="1">Multi-pass membrane protein</topology>
    </subcellularLocation>
</comment>
<reference evidence="10" key="1">
    <citation type="journal article" date="2019" name="Int. J. Syst. Evol. Microbiol.">
        <title>The Global Catalogue of Microorganisms (GCM) 10K type strain sequencing project: providing services to taxonomists for standard genome sequencing and annotation.</title>
        <authorList>
            <consortium name="The Broad Institute Genomics Platform"/>
            <consortium name="The Broad Institute Genome Sequencing Center for Infectious Disease"/>
            <person name="Wu L."/>
            <person name="Ma J."/>
        </authorList>
    </citation>
    <scope>NUCLEOTIDE SEQUENCE [LARGE SCALE GENOMIC DNA]</scope>
    <source>
        <strain evidence="10">PJ61</strain>
    </source>
</reference>
<evidence type="ECO:0000256" key="4">
    <source>
        <dbReference type="ARBA" id="ARBA00022989"/>
    </source>
</evidence>